<feature type="compositionally biased region" description="Low complexity" evidence="1">
    <location>
        <begin position="203"/>
        <end position="214"/>
    </location>
</feature>
<dbReference type="SUPFAM" id="SSF46785">
    <property type="entry name" value="Winged helix' DNA-binding domain"/>
    <property type="match status" value="1"/>
</dbReference>
<dbReference type="AlphaFoldDB" id="A0A852SIJ7"/>
<dbReference type="InterPro" id="IPR005149">
    <property type="entry name" value="Tscrpt_reg_PadR_N"/>
</dbReference>
<keyword evidence="3" id="KW-0238">DNA-binding</keyword>
<dbReference type="Pfam" id="PF03551">
    <property type="entry name" value="PadR"/>
    <property type="match status" value="1"/>
</dbReference>
<sequence length="220" mass="24677">MSPLRLFVLGSLDARGAMHGHQLRLLGEEERIHLWTDVSVGSLYGALKRLAADGLIAEERVEREGAYPERQVYAITPAGREALAALREEGLRDIRLKHDPFDLAVTRLDPDRLDELAPELERRVDALRMLLAEQQHRLDRARPHLSLAETWVMEHRSDRVRSEIASHERLLAAVPDIVADERRRAGALPDPKAPGTHRHDEPPTASSPDTPSTPRKAPTP</sequence>
<evidence type="ECO:0000313" key="4">
    <source>
        <dbReference type="Proteomes" id="UP000549913"/>
    </source>
</evidence>
<comment type="caution">
    <text evidence="3">The sequence shown here is derived from an EMBL/GenBank/DDBJ whole genome shotgun (WGS) entry which is preliminary data.</text>
</comment>
<keyword evidence="4" id="KW-1185">Reference proteome</keyword>
<evidence type="ECO:0000313" key="3">
    <source>
        <dbReference type="EMBL" id="NYD69013.1"/>
    </source>
</evidence>
<dbReference type="InterPro" id="IPR036388">
    <property type="entry name" value="WH-like_DNA-bd_sf"/>
</dbReference>
<dbReference type="Proteomes" id="UP000549913">
    <property type="component" value="Unassembled WGS sequence"/>
</dbReference>
<feature type="domain" description="Transcription regulator PadR N-terminal" evidence="2">
    <location>
        <begin position="8"/>
        <end position="84"/>
    </location>
</feature>
<evidence type="ECO:0000256" key="1">
    <source>
        <dbReference type="SAM" id="MobiDB-lite"/>
    </source>
</evidence>
<feature type="region of interest" description="Disordered" evidence="1">
    <location>
        <begin position="181"/>
        <end position="220"/>
    </location>
</feature>
<proteinExistence type="predicted"/>
<dbReference type="RefSeq" id="WP_179546425.1">
    <property type="nucleotide sequence ID" value="NZ_BSEW01000001.1"/>
</dbReference>
<reference evidence="3 4" key="1">
    <citation type="submission" date="2020-07" db="EMBL/GenBank/DDBJ databases">
        <title>Sequencing the genomes of 1000 actinobacteria strains.</title>
        <authorList>
            <person name="Klenk H.-P."/>
        </authorList>
    </citation>
    <scope>NUCLEOTIDE SEQUENCE [LARGE SCALE GENOMIC DNA]</scope>
    <source>
        <strain evidence="3 4">DSM 26474</strain>
    </source>
</reference>
<evidence type="ECO:0000259" key="2">
    <source>
        <dbReference type="Pfam" id="PF03551"/>
    </source>
</evidence>
<dbReference type="InterPro" id="IPR036390">
    <property type="entry name" value="WH_DNA-bd_sf"/>
</dbReference>
<accession>A0A852SIJ7</accession>
<dbReference type="PANTHER" id="PTHR43252">
    <property type="entry name" value="TRANSCRIPTIONAL REGULATOR YQJI"/>
    <property type="match status" value="1"/>
</dbReference>
<dbReference type="Gene3D" id="1.10.10.10">
    <property type="entry name" value="Winged helix-like DNA-binding domain superfamily/Winged helix DNA-binding domain"/>
    <property type="match status" value="1"/>
</dbReference>
<organism evidence="3 4">
    <name type="scientific">Herbiconiux flava</name>
    <dbReference type="NCBI Taxonomy" id="881268"/>
    <lineage>
        <taxon>Bacteria</taxon>
        <taxon>Bacillati</taxon>
        <taxon>Actinomycetota</taxon>
        <taxon>Actinomycetes</taxon>
        <taxon>Micrococcales</taxon>
        <taxon>Microbacteriaceae</taxon>
        <taxon>Herbiconiux</taxon>
    </lineage>
</organism>
<dbReference type="PANTHER" id="PTHR43252:SF7">
    <property type="entry name" value="TRANSCRIPTIONAL REGULATOR YQJI"/>
    <property type="match status" value="1"/>
</dbReference>
<dbReference type="GO" id="GO:0003677">
    <property type="term" value="F:DNA binding"/>
    <property type="evidence" value="ECO:0007669"/>
    <property type="project" value="UniProtKB-KW"/>
</dbReference>
<gene>
    <name evidence="3" type="ORF">BJ984_000171</name>
</gene>
<name>A0A852SIJ7_9MICO</name>
<protein>
    <submittedName>
        <fullName evidence="3">DNA-binding PadR family transcriptional regulator</fullName>
    </submittedName>
</protein>
<dbReference type="EMBL" id="JACCBM010000001">
    <property type="protein sequence ID" value="NYD69013.1"/>
    <property type="molecule type" value="Genomic_DNA"/>
</dbReference>